<feature type="region of interest" description="Disordered" evidence="1">
    <location>
        <begin position="526"/>
        <end position="572"/>
    </location>
</feature>
<dbReference type="AlphaFoldDB" id="A0A914M123"/>
<feature type="region of interest" description="Disordered" evidence="1">
    <location>
        <begin position="277"/>
        <end position="308"/>
    </location>
</feature>
<name>A0A914M123_MELIC</name>
<feature type="region of interest" description="Disordered" evidence="1">
    <location>
        <begin position="701"/>
        <end position="731"/>
    </location>
</feature>
<feature type="compositionally biased region" description="Polar residues" evidence="1">
    <location>
        <begin position="531"/>
        <end position="544"/>
    </location>
</feature>
<feature type="compositionally biased region" description="Polar residues" evidence="1">
    <location>
        <begin position="552"/>
        <end position="562"/>
    </location>
</feature>
<dbReference type="Proteomes" id="UP000887563">
    <property type="component" value="Unplaced"/>
</dbReference>
<evidence type="ECO:0000313" key="3">
    <source>
        <dbReference type="WBParaSite" id="Minc3s01019g19917"/>
    </source>
</evidence>
<organism evidence="2 3">
    <name type="scientific">Meloidogyne incognita</name>
    <name type="common">Southern root-knot nematode worm</name>
    <name type="synonym">Oxyuris incognita</name>
    <dbReference type="NCBI Taxonomy" id="6306"/>
    <lineage>
        <taxon>Eukaryota</taxon>
        <taxon>Metazoa</taxon>
        <taxon>Ecdysozoa</taxon>
        <taxon>Nematoda</taxon>
        <taxon>Chromadorea</taxon>
        <taxon>Rhabditida</taxon>
        <taxon>Tylenchina</taxon>
        <taxon>Tylenchomorpha</taxon>
        <taxon>Tylenchoidea</taxon>
        <taxon>Meloidogynidae</taxon>
        <taxon>Meloidogyninae</taxon>
        <taxon>Meloidogyne</taxon>
        <taxon>Meloidogyne incognita group</taxon>
    </lineage>
</organism>
<feature type="region of interest" description="Disordered" evidence="1">
    <location>
        <begin position="107"/>
        <end position="193"/>
    </location>
</feature>
<proteinExistence type="predicted"/>
<evidence type="ECO:0000313" key="2">
    <source>
        <dbReference type="Proteomes" id="UP000887563"/>
    </source>
</evidence>
<feature type="compositionally biased region" description="Basic and acidic residues" evidence="1">
    <location>
        <begin position="115"/>
        <end position="137"/>
    </location>
</feature>
<evidence type="ECO:0000256" key="1">
    <source>
        <dbReference type="SAM" id="MobiDB-lite"/>
    </source>
</evidence>
<sequence>MQRSIGVCFCWSDLEKRRKAIDLYVQRQLEVVDGIPKKVFYECGATPTNCKYNVTAVRNEATGHFELFEMGEHSHPIRANISSGILVDQTNPICPQPLTQNVISTIKSTEPSTEEPQKVATKDEKPTTKEPKKEKQQTSKRKSSPKSKKSLPPKKLAKLTEDDTKRRDSSSESIKSEMTSTTNSSSIEWNSKRKMLPRAAKMNINNSEKRASLNVLMSPCEPMTRSRARTLLDKSNSAKPVHVPKKILSAPKLSVENKSKPALSRGMKRCVVYSSSSSSEKSLPKNEPEVDILSSSSEDSTSNFTAKNGFPSSFRSQKGILWTRIATIFGDDALSKFQQINHMRSYKRLIWKCNLEPRSNEYRNNCQYMMRVLPKKDKNSNLYYVYFSGVHNPSCKKFQNEDPKLKDLKKTTSINHFGINEDKNDIQVHPKRQAAITASRKISGQNENTKKRTIKTRSLIELDCSSSEDSENFTKNSEKSKETSIESDDEPAAIFIQHTFNKPPTENNSNNKKSVSISDHLEHNKRDENLVFQSPTSNDLNETFPQLIPPTLISSSTPINSKKTPRRSLENAEESTATLIMLDNSPKMDLPRDWKFKLESVFVQMNQLAEDLHLKFTCKGLNLGVFSSNEQSQTGQVLVLNDQIEDDVFVKVSEFGDWKLICEEMWPKVILAGVRQFLYAVRGKLIEFFFVIPSSPPGGSEINTNDGKSLVSEINSEGTTTGTSSSVQFKRENTEDLSTVVSFEGDFVGKDKEGNLEISVERINQKNVDKNISVPAE</sequence>
<keyword evidence="2" id="KW-1185">Reference proteome</keyword>
<accession>A0A914M123</accession>
<reference evidence="3" key="1">
    <citation type="submission" date="2022-11" db="UniProtKB">
        <authorList>
            <consortium name="WormBaseParasite"/>
        </authorList>
    </citation>
    <scope>IDENTIFICATION</scope>
</reference>
<feature type="region of interest" description="Disordered" evidence="1">
    <location>
        <begin position="421"/>
        <end position="491"/>
    </location>
</feature>
<feature type="compositionally biased region" description="Basic and acidic residues" evidence="1">
    <location>
        <begin position="158"/>
        <end position="170"/>
    </location>
</feature>
<feature type="compositionally biased region" description="Low complexity" evidence="1">
    <location>
        <begin position="171"/>
        <end position="182"/>
    </location>
</feature>
<feature type="compositionally biased region" description="Polar residues" evidence="1">
    <location>
        <begin position="701"/>
        <end position="715"/>
    </location>
</feature>
<protein>
    <submittedName>
        <fullName evidence="3">WRKY domain-containing protein</fullName>
    </submittedName>
</protein>
<feature type="compositionally biased region" description="Basic residues" evidence="1">
    <location>
        <begin position="138"/>
        <end position="157"/>
    </location>
</feature>
<dbReference type="WBParaSite" id="Minc3s01019g19917">
    <property type="protein sequence ID" value="Minc3s01019g19917"/>
    <property type="gene ID" value="Minc3s01019g19917"/>
</dbReference>
<feature type="compositionally biased region" description="Low complexity" evidence="1">
    <location>
        <begin position="716"/>
        <end position="726"/>
    </location>
</feature>